<dbReference type="Pfam" id="PF03235">
    <property type="entry name" value="GmrSD_N"/>
    <property type="match status" value="1"/>
</dbReference>
<proteinExistence type="predicted"/>
<feature type="domain" description="GmrSD restriction endonucleases N-terminal" evidence="1">
    <location>
        <begin position="18"/>
        <end position="238"/>
    </location>
</feature>
<organism evidence="3 4">
    <name type="scientific">Paenibacillus polygoni</name>
    <dbReference type="NCBI Taxonomy" id="3050112"/>
    <lineage>
        <taxon>Bacteria</taxon>
        <taxon>Bacillati</taxon>
        <taxon>Bacillota</taxon>
        <taxon>Bacilli</taxon>
        <taxon>Bacillales</taxon>
        <taxon>Paenibacillaceae</taxon>
        <taxon>Paenibacillus</taxon>
    </lineage>
</organism>
<evidence type="ECO:0000313" key="3">
    <source>
        <dbReference type="EMBL" id="WIV19741.1"/>
    </source>
</evidence>
<dbReference type="InterPro" id="IPR004919">
    <property type="entry name" value="GmrSD_N"/>
</dbReference>
<protein>
    <submittedName>
        <fullName evidence="3">DUF262 domain-containing HNH endonuclease family protein</fullName>
    </submittedName>
</protein>
<evidence type="ECO:0000313" key="4">
    <source>
        <dbReference type="Proteomes" id="UP001236415"/>
    </source>
</evidence>
<dbReference type="InterPro" id="IPR011089">
    <property type="entry name" value="GmrSD_C"/>
</dbReference>
<reference evidence="3 4" key="1">
    <citation type="submission" date="2023-06" db="EMBL/GenBank/DDBJ databases">
        <title>Paenibacillus polygonum sp. nov., an endophytic bacterium, isolated from Polygonum lapathifolium L. in Nanji Wetland National Nature Reserve, South of Poyang Lake, Jiangxi Province, China.</title>
        <authorList>
            <person name="Yu Z."/>
        </authorList>
    </citation>
    <scope>NUCLEOTIDE SEQUENCE [LARGE SCALE GENOMIC DNA]</scope>
    <source>
        <strain evidence="3 4">C31</strain>
    </source>
</reference>
<name>A0ABY8X5H7_9BACL</name>
<dbReference type="Proteomes" id="UP001236415">
    <property type="component" value="Chromosome"/>
</dbReference>
<keyword evidence="4" id="KW-1185">Reference proteome</keyword>
<dbReference type="PANTHER" id="PTHR35149:SF2">
    <property type="entry name" value="DUF262 DOMAIN-CONTAINING PROTEIN"/>
    <property type="match status" value="1"/>
</dbReference>
<dbReference type="EMBL" id="CP127162">
    <property type="protein sequence ID" value="WIV19741.1"/>
    <property type="molecule type" value="Genomic_DNA"/>
</dbReference>
<dbReference type="PANTHER" id="PTHR35149">
    <property type="entry name" value="SLL5132 PROTEIN"/>
    <property type="match status" value="1"/>
</dbReference>
<evidence type="ECO:0000259" key="1">
    <source>
        <dbReference type="Pfam" id="PF03235"/>
    </source>
</evidence>
<accession>A0ABY8X5H7</accession>
<feature type="domain" description="GmrSD restriction endonucleases C-terminal" evidence="2">
    <location>
        <begin position="417"/>
        <end position="543"/>
    </location>
</feature>
<dbReference type="RefSeq" id="WP_285746073.1">
    <property type="nucleotide sequence ID" value="NZ_CP127162.1"/>
</dbReference>
<keyword evidence="3" id="KW-0540">Nuclease</keyword>
<sequence length="552" mass="65336">MSIKKFNFYSVGQFLISDKFYIPDYQREYSWEEDEQVKDFWMDLEDLVENQRDSHFFGQIVVHDDQEDRKKYIIDGQQRSSTSIIYLAVIRDLFEKIYTETKKDGARNKVEDIRLKIIGRWSEEENELQFHLGKVDHVFFRDFIQRGLPVNDDVTEASHKRIKQAYEFLYQELSDKIANLNDDDKYNKLVDYYTGFKDRFNLMCVETDDMNEAFIIFETLNARGKELETSDLLKNHLFKTAGNLIDDVKNQWLKMQRNAEGIDLTKFIRTIWNSKFDFTREKELYKNLKAVITTPKECLEFTDVLVNSIGVYKVLVDPNNEAYFEDKHIEKHLENLKLLNASTYYPVLIAMANSSYSEMEIRNVMEAIESFIVRNCVIAGKVANRYELLFAKLAKKISAQHMSFSEIVQELKSEMLSDDEFENHFLICTIKKAPVAKFILRRINDYSQKETLINPSNKDIHLEHIMPKKLGTWKVHEDLHQKYLHRIGNLTLLADEYNTAIKNKGFDEKKKTYKKSAIVMTSKLCTSNEWTPTRIEERQKELFLMAKEVWKF</sequence>
<keyword evidence="3" id="KW-0255">Endonuclease</keyword>
<dbReference type="Pfam" id="PF07510">
    <property type="entry name" value="GmrSD_C"/>
    <property type="match status" value="1"/>
</dbReference>
<evidence type="ECO:0000259" key="2">
    <source>
        <dbReference type="Pfam" id="PF07510"/>
    </source>
</evidence>
<dbReference type="GO" id="GO:0004519">
    <property type="term" value="F:endonuclease activity"/>
    <property type="evidence" value="ECO:0007669"/>
    <property type="project" value="UniProtKB-KW"/>
</dbReference>
<keyword evidence="3" id="KW-0378">Hydrolase</keyword>
<gene>
    <name evidence="3" type="ORF">QPK24_03065</name>
</gene>